<name>A0ACD0WRI5_CLALS</name>
<gene>
    <name evidence="1" type="ORF">EJF14_70040</name>
</gene>
<dbReference type="EMBL" id="CP038490">
    <property type="protein sequence ID" value="QFZ29979.1"/>
    <property type="molecule type" value="Genomic_DNA"/>
</dbReference>
<sequence length="147" mass="15647">MPLYTNRPCSCSLEAPEEKYCLRLGTGPSIAFIYFALCGAPAVPKPCLPQGRCSKCVQGHAQASVHGDVMGNSIVLFRRGVSARALHPAAHGFALHPCRDPSSPLCAQTFAGDKPHGYTQSHAGCTPMCAICHGKQLCSVRSHLTRT</sequence>
<proteinExistence type="predicted"/>
<organism evidence="1 2">
    <name type="scientific">Clavispora lusitaniae</name>
    <name type="common">Candida lusitaniae</name>
    <dbReference type="NCBI Taxonomy" id="36911"/>
    <lineage>
        <taxon>Eukaryota</taxon>
        <taxon>Fungi</taxon>
        <taxon>Dikarya</taxon>
        <taxon>Ascomycota</taxon>
        <taxon>Saccharomycotina</taxon>
        <taxon>Pichiomycetes</taxon>
        <taxon>Metschnikowiaceae</taxon>
        <taxon>Clavispora</taxon>
    </lineage>
</organism>
<dbReference type="Proteomes" id="UP000326582">
    <property type="component" value="Chromosome 7"/>
</dbReference>
<accession>A0ACD0WRI5</accession>
<reference evidence="2" key="1">
    <citation type="journal article" date="2019" name="MBio">
        <title>Comparative genomics for the elucidation of multidrug resistance (MDR) in Candida lusitaniae.</title>
        <authorList>
            <person name="Kannan A."/>
            <person name="Asner S.A."/>
            <person name="Trachsel E."/>
            <person name="Kelly S."/>
            <person name="Parker J."/>
            <person name="Sanglard D."/>
        </authorList>
    </citation>
    <scope>NUCLEOTIDE SEQUENCE [LARGE SCALE GENOMIC DNA]</scope>
    <source>
        <strain evidence="2">P1</strain>
    </source>
</reference>
<protein>
    <submittedName>
        <fullName evidence="1">Uncharacterized protein</fullName>
    </submittedName>
</protein>
<evidence type="ECO:0000313" key="2">
    <source>
        <dbReference type="Proteomes" id="UP000326582"/>
    </source>
</evidence>
<evidence type="ECO:0000313" key="1">
    <source>
        <dbReference type="EMBL" id="QFZ29979.1"/>
    </source>
</evidence>
<keyword evidence="2" id="KW-1185">Reference proteome</keyword>